<gene>
    <name evidence="1" type="ORF">LTR05_005726</name>
</gene>
<reference evidence="1 2" key="1">
    <citation type="submission" date="2023-08" db="EMBL/GenBank/DDBJ databases">
        <title>Black Yeasts Isolated from many extreme environments.</title>
        <authorList>
            <person name="Coleine C."/>
            <person name="Stajich J.E."/>
            <person name="Selbmann L."/>
        </authorList>
    </citation>
    <scope>NUCLEOTIDE SEQUENCE [LARGE SCALE GENOMIC DNA]</scope>
    <source>
        <strain evidence="1 2">CCFEE 5910</strain>
    </source>
</reference>
<dbReference type="InterPro" id="IPR051710">
    <property type="entry name" value="Phosphatase_SH3-domain"/>
</dbReference>
<dbReference type="SMART" id="SM00855">
    <property type="entry name" value="PGAM"/>
    <property type="match status" value="1"/>
</dbReference>
<organism evidence="1 2">
    <name type="scientific">Lithohypha guttulata</name>
    <dbReference type="NCBI Taxonomy" id="1690604"/>
    <lineage>
        <taxon>Eukaryota</taxon>
        <taxon>Fungi</taxon>
        <taxon>Dikarya</taxon>
        <taxon>Ascomycota</taxon>
        <taxon>Pezizomycotina</taxon>
        <taxon>Eurotiomycetes</taxon>
        <taxon>Chaetothyriomycetidae</taxon>
        <taxon>Chaetothyriales</taxon>
        <taxon>Trichomeriaceae</taxon>
        <taxon>Lithohypha</taxon>
    </lineage>
</organism>
<dbReference type="SUPFAM" id="SSF53254">
    <property type="entry name" value="Phosphoglycerate mutase-like"/>
    <property type="match status" value="1"/>
</dbReference>
<dbReference type="CDD" id="cd07040">
    <property type="entry name" value="HP"/>
    <property type="match status" value="1"/>
</dbReference>
<keyword evidence="2" id="KW-1185">Reference proteome</keyword>
<evidence type="ECO:0000313" key="1">
    <source>
        <dbReference type="EMBL" id="KAK5084648.1"/>
    </source>
</evidence>
<name>A0AAN7SYB4_9EURO</name>
<dbReference type="InterPro" id="IPR029033">
    <property type="entry name" value="His_PPase_superfam"/>
</dbReference>
<evidence type="ECO:0008006" key="3">
    <source>
        <dbReference type="Google" id="ProtNLM"/>
    </source>
</evidence>
<accession>A0AAN7SYB4</accession>
<protein>
    <recommendedName>
        <fullName evidence="3">Phosphoglycerate mutase</fullName>
    </recommendedName>
</protein>
<proteinExistence type="predicted"/>
<dbReference type="InterPro" id="IPR013078">
    <property type="entry name" value="His_Pase_superF_clade-1"/>
</dbReference>
<dbReference type="AlphaFoldDB" id="A0AAN7SYB4"/>
<comment type="caution">
    <text evidence="1">The sequence shown here is derived from an EMBL/GenBank/DDBJ whole genome shotgun (WGS) entry which is preliminary data.</text>
</comment>
<dbReference type="EMBL" id="JAVRRJ010000005">
    <property type="protein sequence ID" value="KAK5084648.1"/>
    <property type="molecule type" value="Genomic_DNA"/>
</dbReference>
<evidence type="ECO:0000313" key="2">
    <source>
        <dbReference type="Proteomes" id="UP001309876"/>
    </source>
</evidence>
<sequence length="520" mass="57487">MGKQPAAIIIVRHGLRLDQADTSWRATADFPWDSPLTYGGWIQCQTLGARIDKELQLIANQISPDDLSWEEDGVSVERPKKKRRIIIHTSPYKRCIQTSIAIAAGLKYPQPEHVRPVVNPYQTANTATNKPESVPATSNGNGVHSMPANTFQGNIEKDKIALKVDPWLSEWLSTGYFEEDGPPPPSEKIVERAKETLTRPIEEIRGADLSAFLPIPETPDPDDADKENELKQTLQEKGGLRAMAAAGHALPHRNRTISFNFEKGSLRSQLGQKLRQRARTSVVYSPPVPQYALAPQDSIPAGYVAHARDACVSSDLNWDSIAMGWGDAGTYPEEWSAMHVRFRVGLQKMLVYYQDDYQAHGGEEDQDNIGDDVILVLVTHQAGANALIRLVTGAPALHDFGGLSYIDYPHWQELAIHHSATIESQDEILVAGRSTSASPTTLKCALLPQQTTYATDPIHSASIRHVFDRVLLLQLAKVLAATTSMVSLLEIHWLGARIPLPTPHELYLHADEPAIPRDQP</sequence>
<dbReference type="Proteomes" id="UP001309876">
    <property type="component" value="Unassembled WGS sequence"/>
</dbReference>
<dbReference type="PANTHER" id="PTHR16469:SF27">
    <property type="entry name" value="UBIQUITIN-ASSOCIATED AND SH3 DOMAIN-CONTAINING BA-RELATED"/>
    <property type="match status" value="1"/>
</dbReference>
<dbReference type="PANTHER" id="PTHR16469">
    <property type="entry name" value="UBIQUITIN-ASSOCIATED AND SH3 DOMAIN-CONTAINING BA-RELATED"/>
    <property type="match status" value="1"/>
</dbReference>
<dbReference type="Gene3D" id="3.40.50.1240">
    <property type="entry name" value="Phosphoglycerate mutase-like"/>
    <property type="match status" value="1"/>
</dbReference>